<keyword evidence="6" id="KW-0325">Glycoprotein</keyword>
<sequence length="251" mass="28782">MSAHCRSGRAYIRLFGRRAAVGLVPGFPEDNERIFENDKFYIEFGPASVGTGRSWRFIQEFDRREHRLHEFVKTTLNDLAVTIEGVVDALANQIDGVIWCNWPGCARIVVSLLLPVGIVVWCVWIQEECHPDGAWRMFQPWRMLSLMLAIDNTIDGANITETMIQNSGTEIVLNVNNEMAGCLPLWKIYDRFTTITCRCLVDSLNGIWFSIGWSLLLLIPAVVTAVKLSRHYRRMDSCEGYSTEYDEYYDE</sequence>
<evidence type="ECO:0000313" key="8">
    <source>
        <dbReference type="EMBL" id="KAK2141994.1"/>
    </source>
</evidence>
<comment type="subcellular location">
    <subcellularLocation>
        <location evidence="1">Membrane</location>
        <topology evidence="1">Multi-pass membrane protein</topology>
    </subcellularLocation>
</comment>
<evidence type="ECO:0000256" key="3">
    <source>
        <dbReference type="ARBA" id="ARBA00022692"/>
    </source>
</evidence>
<dbReference type="AlphaFoldDB" id="A0AAD9IWK7"/>
<protein>
    <submittedName>
        <fullName evidence="8">Uncharacterized protein</fullName>
    </submittedName>
</protein>
<dbReference type="InterPro" id="IPR008795">
    <property type="entry name" value="Prominin"/>
</dbReference>
<evidence type="ECO:0000256" key="2">
    <source>
        <dbReference type="ARBA" id="ARBA00006058"/>
    </source>
</evidence>
<evidence type="ECO:0000313" key="9">
    <source>
        <dbReference type="Proteomes" id="UP001208570"/>
    </source>
</evidence>
<comment type="caution">
    <text evidence="8">The sequence shown here is derived from an EMBL/GenBank/DDBJ whole genome shotgun (WGS) entry which is preliminary data.</text>
</comment>
<keyword evidence="5 7" id="KW-0472">Membrane</keyword>
<evidence type="ECO:0000256" key="5">
    <source>
        <dbReference type="ARBA" id="ARBA00023136"/>
    </source>
</evidence>
<accession>A0AAD9IWK7</accession>
<reference evidence="8" key="1">
    <citation type="journal article" date="2023" name="Mol. Biol. Evol.">
        <title>Third-Generation Sequencing Reveals the Adaptive Role of the Epigenome in Three Deep-Sea Polychaetes.</title>
        <authorList>
            <person name="Perez M."/>
            <person name="Aroh O."/>
            <person name="Sun Y."/>
            <person name="Lan Y."/>
            <person name="Juniper S.K."/>
            <person name="Young C.R."/>
            <person name="Angers B."/>
            <person name="Qian P.Y."/>
        </authorList>
    </citation>
    <scope>NUCLEOTIDE SEQUENCE</scope>
    <source>
        <strain evidence="8">P08H-3</strain>
    </source>
</reference>
<evidence type="ECO:0000256" key="7">
    <source>
        <dbReference type="SAM" id="Phobius"/>
    </source>
</evidence>
<evidence type="ECO:0000256" key="6">
    <source>
        <dbReference type="ARBA" id="ARBA00023180"/>
    </source>
</evidence>
<comment type="similarity">
    <text evidence="2">Belongs to the prominin family.</text>
</comment>
<evidence type="ECO:0000256" key="1">
    <source>
        <dbReference type="ARBA" id="ARBA00004141"/>
    </source>
</evidence>
<dbReference type="EMBL" id="JAODUP010001007">
    <property type="protein sequence ID" value="KAK2141994.1"/>
    <property type="molecule type" value="Genomic_DNA"/>
</dbReference>
<dbReference type="GO" id="GO:0016020">
    <property type="term" value="C:membrane"/>
    <property type="evidence" value="ECO:0007669"/>
    <property type="project" value="UniProtKB-SubCell"/>
</dbReference>
<organism evidence="8 9">
    <name type="scientific">Paralvinella palmiformis</name>
    <dbReference type="NCBI Taxonomy" id="53620"/>
    <lineage>
        <taxon>Eukaryota</taxon>
        <taxon>Metazoa</taxon>
        <taxon>Spiralia</taxon>
        <taxon>Lophotrochozoa</taxon>
        <taxon>Annelida</taxon>
        <taxon>Polychaeta</taxon>
        <taxon>Sedentaria</taxon>
        <taxon>Canalipalpata</taxon>
        <taxon>Terebellida</taxon>
        <taxon>Terebelliformia</taxon>
        <taxon>Alvinellidae</taxon>
        <taxon>Paralvinella</taxon>
    </lineage>
</organism>
<feature type="transmembrane region" description="Helical" evidence="7">
    <location>
        <begin position="207"/>
        <end position="226"/>
    </location>
</feature>
<dbReference type="Pfam" id="PF05478">
    <property type="entry name" value="Prominin"/>
    <property type="match status" value="1"/>
</dbReference>
<dbReference type="Proteomes" id="UP001208570">
    <property type="component" value="Unassembled WGS sequence"/>
</dbReference>
<proteinExistence type="inferred from homology"/>
<keyword evidence="9" id="KW-1185">Reference proteome</keyword>
<dbReference type="PANTHER" id="PTHR22730:SF1">
    <property type="entry name" value="PROMININ-LIKE PROTEIN"/>
    <property type="match status" value="1"/>
</dbReference>
<gene>
    <name evidence="8" type="ORF">LSH36_1007g00000</name>
</gene>
<keyword evidence="3 7" id="KW-0812">Transmembrane</keyword>
<dbReference type="PANTHER" id="PTHR22730">
    <property type="entry name" value="PROMININ PROM PROTEIN"/>
    <property type="match status" value="1"/>
</dbReference>
<evidence type="ECO:0000256" key="4">
    <source>
        <dbReference type="ARBA" id="ARBA00022989"/>
    </source>
</evidence>
<name>A0AAD9IWK7_9ANNE</name>
<keyword evidence="4 7" id="KW-1133">Transmembrane helix</keyword>